<dbReference type="Proteomes" id="UP000466024">
    <property type="component" value="Unassembled WGS sequence"/>
</dbReference>
<dbReference type="Pfam" id="PF00753">
    <property type="entry name" value="Lactamase_B"/>
    <property type="match status" value="1"/>
</dbReference>
<dbReference type="PANTHER" id="PTHR42978:SF6">
    <property type="entry name" value="QUORUM-QUENCHING LACTONASE YTNP-RELATED"/>
    <property type="match status" value="1"/>
</dbReference>
<dbReference type="InterPro" id="IPR001279">
    <property type="entry name" value="Metallo-B-lactamas"/>
</dbReference>
<evidence type="ECO:0000256" key="1">
    <source>
        <dbReference type="ARBA" id="ARBA00007749"/>
    </source>
</evidence>
<dbReference type="RefSeq" id="WP_149433417.1">
    <property type="nucleotide sequence ID" value="NZ_VTPX01000001.1"/>
</dbReference>
<dbReference type="SMART" id="SM00849">
    <property type="entry name" value="Lactamase_B"/>
    <property type="match status" value="1"/>
</dbReference>
<evidence type="ECO:0000313" key="7">
    <source>
        <dbReference type="Proteomes" id="UP000466024"/>
    </source>
</evidence>
<dbReference type="PANTHER" id="PTHR42978">
    <property type="entry name" value="QUORUM-QUENCHING LACTONASE YTNP-RELATED-RELATED"/>
    <property type="match status" value="1"/>
</dbReference>
<proteinExistence type="inferred from homology"/>
<gene>
    <name evidence="6" type="ORF">F0A16_00290</name>
</gene>
<keyword evidence="2" id="KW-0479">Metal-binding</keyword>
<evidence type="ECO:0000313" key="6">
    <source>
        <dbReference type="EMBL" id="KAA0020291.1"/>
    </source>
</evidence>
<evidence type="ECO:0000256" key="4">
    <source>
        <dbReference type="ARBA" id="ARBA00022833"/>
    </source>
</evidence>
<accession>A0A640WIC0</accession>
<dbReference type="GO" id="GO:0016787">
    <property type="term" value="F:hydrolase activity"/>
    <property type="evidence" value="ECO:0007669"/>
    <property type="project" value="UniProtKB-KW"/>
</dbReference>
<protein>
    <submittedName>
        <fullName evidence="6">MBL fold metallo-hydrolase</fullName>
    </submittedName>
</protein>
<dbReference type="AlphaFoldDB" id="A0A640WIC0"/>
<name>A0A640WIC0_9GAMM</name>
<comment type="caution">
    <text evidence="6">The sequence shown here is derived from an EMBL/GenBank/DDBJ whole genome shotgun (WGS) entry which is preliminary data.</text>
</comment>
<evidence type="ECO:0000259" key="5">
    <source>
        <dbReference type="SMART" id="SM00849"/>
    </source>
</evidence>
<dbReference type="InterPro" id="IPR036866">
    <property type="entry name" value="RibonucZ/Hydroxyglut_hydro"/>
</dbReference>
<evidence type="ECO:0000256" key="2">
    <source>
        <dbReference type="ARBA" id="ARBA00022723"/>
    </source>
</evidence>
<dbReference type="InterPro" id="IPR051013">
    <property type="entry name" value="MBL_superfamily_lactonases"/>
</dbReference>
<organism evidence="6 7">
    <name type="scientific">Salinicola corii</name>
    <dbReference type="NCBI Taxonomy" id="2606937"/>
    <lineage>
        <taxon>Bacteria</taxon>
        <taxon>Pseudomonadati</taxon>
        <taxon>Pseudomonadota</taxon>
        <taxon>Gammaproteobacteria</taxon>
        <taxon>Oceanospirillales</taxon>
        <taxon>Halomonadaceae</taxon>
        <taxon>Salinicola</taxon>
    </lineage>
</organism>
<dbReference type="CDD" id="cd16277">
    <property type="entry name" value="metallo-hydrolase-like_MBL-fold"/>
    <property type="match status" value="1"/>
</dbReference>
<keyword evidence="3 6" id="KW-0378">Hydrolase</keyword>
<dbReference type="GO" id="GO:0046872">
    <property type="term" value="F:metal ion binding"/>
    <property type="evidence" value="ECO:0007669"/>
    <property type="project" value="UniProtKB-KW"/>
</dbReference>
<dbReference type="Gene3D" id="3.60.15.10">
    <property type="entry name" value="Ribonuclease Z/Hydroxyacylglutathione hydrolase-like"/>
    <property type="match status" value="1"/>
</dbReference>
<evidence type="ECO:0000256" key="3">
    <source>
        <dbReference type="ARBA" id="ARBA00022801"/>
    </source>
</evidence>
<reference evidence="6 7" key="1">
    <citation type="submission" date="2019-08" db="EMBL/GenBank/DDBJ databases">
        <title>Bioinformatics analysis of the strain L3 and L5.</title>
        <authorList>
            <person name="Li X."/>
        </authorList>
    </citation>
    <scope>NUCLEOTIDE SEQUENCE [LARGE SCALE GENOMIC DNA]</scope>
    <source>
        <strain evidence="6 7">L3</strain>
    </source>
</reference>
<keyword evidence="4" id="KW-0862">Zinc</keyword>
<sequence length="281" mass="31734">MPEINHYRVGEAEITRVTEQVARFPASQLFPDHQDELAATDVPNTVAVSIHSWIVRTPQRLIVIDTATGNHRDRGGNPLFHNLQTQYAERLSAAGVDRLAVDTVLLTHLHTDHVGWNTYWNDGHWLPMFPNARYVFSASELDRWQRDPAHATILGDSIQPILDAGLAETLDPPAETALDELLTYYPSPGHSPDHASIALMSQGEYALFGGDVMHHPIQTRYPHWNSTFCEDKPRAVTSRAWALDWCAEHDALYFSSHFAESSVGRITRSSVDPTRHDWRFV</sequence>
<keyword evidence="7" id="KW-1185">Reference proteome</keyword>
<feature type="domain" description="Metallo-beta-lactamase" evidence="5">
    <location>
        <begin position="49"/>
        <end position="249"/>
    </location>
</feature>
<dbReference type="SUPFAM" id="SSF56281">
    <property type="entry name" value="Metallo-hydrolase/oxidoreductase"/>
    <property type="match status" value="1"/>
</dbReference>
<dbReference type="EMBL" id="VTPX01000001">
    <property type="protein sequence ID" value="KAA0020291.1"/>
    <property type="molecule type" value="Genomic_DNA"/>
</dbReference>
<comment type="similarity">
    <text evidence="1">Belongs to the metallo-beta-lactamase superfamily.</text>
</comment>